<feature type="transmembrane region" description="Helical" evidence="1">
    <location>
        <begin position="209"/>
        <end position="231"/>
    </location>
</feature>
<keyword evidence="1" id="KW-0472">Membrane</keyword>
<comment type="caution">
    <text evidence="2">The sequence shown here is derived from an EMBL/GenBank/DDBJ whole genome shotgun (WGS) entry which is preliminary data.</text>
</comment>
<dbReference type="Proteomes" id="UP001212123">
    <property type="component" value="Unassembled WGS sequence"/>
</dbReference>
<organism evidence="2 3">
    <name type="scientific">Dolichospermum circinale CS-537/01</name>
    <dbReference type="NCBI Taxonomy" id="3021739"/>
    <lineage>
        <taxon>Bacteria</taxon>
        <taxon>Bacillati</taxon>
        <taxon>Cyanobacteriota</taxon>
        <taxon>Cyanophyceae</taxon>
        <taxon>Nostocales</taxon>
        <taxon>Aphanizomenonaceae</taxon>
        <taxon>Dolichospermum</taxon>
        <taxon>Dolichospermum circinale</taxon>
    </lineage>
</organism>
<evidence type="ECO:0000313" key="3">
    <source>
        <dbReference type="Proteomes" id="UP001212123"/>
    </source>
</evidence>
<feature type="transmembrane region" description="Helical" evidence="1">
    <location>
        <begin position="130"/>
        <end position="150"/>
    </location>
</feature>
<evidence type="ECO:0000256" key="1">
    <source>
        <dbReference type="SAM" id="Phobius"/>
    </source>
</evidence>
<dbReference type="InterPro" id="IPR011672">
    <property type="entry name" value="DUF1614"/>
</dbReference>
<keyword evidence="1" id="KW-1133">Transmembrane helix</keyword>
<protein>
    <submittedName>
        <fullName evidence="2">DUF1614 domain-containing protein</fullName>
    </submittedName>
</protein>
<name>A0ABT5AA27_9CYAN</name>
<feature type="transmembrane region" description="Helical" evidence="1">
    <location>
        <begin position="12"/>
        <end position="34"/>
    </location>
</feature>
<keyword evidence="1" id="KW-0812">Transmembrane</keyword>
<dbReference type="EMBL" id="JAQMTU010000098">
    <property type="protein sequence ID" value="MDB9488022.1"/>
    <property type="molecule type" value="Genomic_DNA"/>
</dbReference>
<feature type="transmembrane region" description="Helical" evidence="1">
    <location>
        <begin position="105"/>
        <end position="124"/>
    </location>
</feature>
<evidence type="ECO:0000313" key="2">
    <source>
        <dbReference type="EMBL" id="MDB9488022.1"/>
    </source>
</evidence>
<sequence length="232" mass="24258">MPNSLYFPISMIYLPVSILLFIGLLLLLPFIWFAVAIDVVEIAVAKLGFSPNTAFLLLVLVIVTSTINIPIYRLEAPVQLADEFAALWLKEFWGIPLRQVQRSTVVALNVGGGLIPVVLALYQFSQGNALAILLVTAIVTVVSYFAAQVVPGIGIQINPLLAPLSAAVSAMLIASPHAAPVAFAGGVLGTLIGADLLHLKDIQGMSSGVLSLGGAGVFDGIALCGLFALLLS</sequence>
<keyword evidence="3" id="KW-1185">Reference proteome</keyword>
<reference evidence="2 3" key="1">
    <citation type="submission" date="2023-01" db="EMBL/GenBank/DDBJ databases">
        <title>Genomes from the Australian National Cyanobacteria Reference Collection.</title>
        <authorList>
            <person name="Willis A."/>
            <person name="Lee E.M.F."/>
        </authorList>
    </citation>
    <scope>NUCLEOTIDE SEQUENCE [LARGE SCALE GENOMIC DNA]</scope>
    <source>
        <strain evidence="2 3">CS-537/01</strain>
    </source>
</reference>
<gene>
    <name evidence="2" type="ORF">PN492_15945</name>
</gene>
<accession>A0ABT5AA27</accession>
<dbReference type="Pfam" id="PF07758">
    <property type="entry name" value="DUF1614"/>
    <property type="match status" value="1"/>
</dbReference>
<proteinExistence type="predicted"/>
<feature type="transmembrane region" description="Helical" evidence="1">
    <location>
        <begin position="180"/>
        <end position="197"/>
    </location>
</feature>
<feature type="transmembrane region" description="Helical" evidence="1">
    <location>
        <begin position="54"/>
        <end position="72"/>
    </location>
</feature>